<evidence type="ECO:0000313" key="1">
    <source>
        <dbReference type="EMBL" id="TKB98621.1"/>
    </source>
</evidence>
<dbReference type="InterPro" id="IPR029044">
    <property type="entry name" value="Nucleotide-diphossugar_trans"/>
</dbReference>
<dbReference type="Proteomes" id="UP000308181">
    <property type="component" value="Unassembled WGS sequence"/>
</dbReference>
<evidence type="ECO:0000313" key="2">
    <source>
        <dbReference type="Proteomes" id="UP000308181"/>
    </source>
</evidence>
<proteinExistence type="predicted"/>
<dbReference type="SUPFAM" id="SSF53448">
    <property type="entry name" value="Nucleotide-diphospho-sugar transferases"/>
    <property type="match status" value="1"/>
</dbReference>
<accession>A0A4U1C0A2</accession>
<evidence type="ECO:0008006" key="3">
    <source>
        <dbReference type="Google" id="ProtNLM"/>
    </source>
</evidence>
<dbReference type="PROSITE" id="PS51257">
    <property type="entry name" value="PROKAR_LIPOPROTEIN"/>
    <property type="match status" value="1"/>
</dbReference>
<dbReference type="EMBL" id="SWBP01000002">
    <property type="protein sequence ID" value="TKB98621.1"/>
    <property type="molecule type" value="Genomic_DNA"/>
</dbReference>
<name>A0A4U1C0A2_9SPHI</name>
<dbReference type="AlphaFoldDB" id="A0A4U1C0A2"/>
<protein>
    <recommendedName>
        <fullName evidence="3">Glycosyl transferase</fullName>
    </recommendedName>
</protein>
<keyword evidence="2" id="KW-1185">Reference proteome</keyword>
<comment type="caution">
    <text evidence="1">The sequence shown here is derived from an EMBL/GenBank/DDBJ whole genome shotgun (WGS) entry which is preliminary data.</text>
</comment>
<reference evidence="1 2" key="1">
    <citation type="submission" date="2019-04" db="EMBL/GenBank/DDBJ databases">
        <title>Pedobacter sp. AR-3-17 sp. nov., isolated from Arctic soil.</title>
        <authorList>
            <person name="Dahal R.H."/>
            <person name="Kim D.-U."/>
        </authorList>
    </citation>
    <scope>NUCLEOTIDE SEQUENCE [LARGE SCALE GENOMIC DNA]</scope>
    <source>
        <strain evidence="1 2">AR-3-17</strain>
    </source>
</reference>
<dbReference type="RefSeq" id="WP_136825437.1">
    <property type="nucleotide sequence ID" value="NZ_SWBP01000002.1"/>
</dbReference>
<gene>
    <name evidence="1" type="ORF">FA046_05750</name>
</gene>
<dbReference type="OrthoDB" id="8479124at2"/>
<organism evidence="1 2">
    <name type="scientific">Pedobacter cryophilus</name>
    <dbReference type="NCBI Taxonomy" id="2571271"/>
    <lineage>
        <taxon>Bacteria</taxon>
        <taxon>Pseudomonadati</taxon>
        <taxon>Bacteroidota</taxon>
        <taxon>Sphingobacteriia</taxon>
        <taxon>Sphingobacteriales</taxon>
        <taxon>Sphingobacteriaceae</taxon>
        <taxon>Pedobacter</taxon>
    </lineage>
</organism>
<sequence>MSKSIIFTLFENRYEYGVGALINSACACNFSGKIIVGYKGALPFWISQLNKKNDKYFLSNIKDIEIEFIEIETKLHLRYYKPFFFEQLFKIYINYKIYYFDPDITIIGDWDFFEEWIDYGMGLVLDDCYPIMPYNHPIKQQWAKLYDYDLENGSNFNFYINSGFIGCSINSLDLISKWKNNILLLVQNGNDLTELKPAIKRTKTHKRLNPITGDQDILNATIIQNYSSIKVSIVGPEGMGFIPAGYLMHHNTGIKTWERKFILDFLKRGSKISPANYSFQENSFSPINLYPNKITQNLRKMEILITQILQRIF</sequence>